<dbReference type="Gene3D" id="3.40.50.620">
    <property type="entry name" value="HUPs"/>
    <property type="match status" value="1"/>
</dbReference>
<evidence type="ECO:0000256" key="2">
    <source>
        <dbReference type="ARBA" id="ARBA00005019"/>
    </source>
</evidence>
<evidence type="ECO:0000313" key="13">
    <source>
        <dbReference type="Proteomes" id="UP000191901"/>
    </source>
</evidence>
<evidence type="ECO:0000256" key="3">
    <source>
        <dbReference type="ARBA" id="ARBA00022642"/>
    </source>
</evidence>
<dbReference type="GO" id="GO:0009435">
    <property type="term" value="P:NAD+ biosynthetic process"/>
    <property type="evidence" value="ECO:0007669"/>
    <property type="project" value="UniProtKB-UniRule"/>
</dbReference>
<evidence type="ECO:0000256" key="1">
    <source>
        <dbReference type="ARBA" id="ARBA00002324"/>
    </source>
</evidence>
<proteinExistence type="inferred from homology"/>
<accession>A0A1Z3HQV8</accession>
<dbReference type="InterPro" id="IPR004821">
    <property type="entry name" value="Cyt_trans-like"/>
</dbReference>
<dbReference type="AlphaFoldDB" id="A0A1Z3HQV8"/>
<evidence type="ECO:0000256" key="7">
    <source>
        <dbReference type="ARBA" id="ARBA00022840"/>
    </source>
</evidence>
<keyword evidence="13" id="KW-1185">Reference proteome</keyword>
<keyword evidence="4 10" id="KW-0808">Transferase</keyword>
<evidence type="ECO:0000256" key="5">
    <source>
        <dbReference type="ARBA" id="ARBA00022695"/>
    </source>
</evidence>
<evidence type="ECO:0000256" key="4">
    <source>
        <dbReference type="ARBA" id="ARBA00022679"/>
    </source>
</evidence>
<dbReference type="OrthoDB" id="5295945at2"/>
<keyword evidence="8 10" id="KW-0520">NAD</keyword>
<keyword evidence="7 10" id="KW-0067">ATP-binding</keyword>
<dbReference type="PANTHER" id="PTHR39321">
    <property type="entry name" value="NICOTINATE-NUCLEOTIDE ADENYLYLTRANSFERASE-RELATED"/>
    <property type="match status" value="1"/>
</dbReference>
<dbReference type="GO" id="GO:0005524">
    <property type="term" value="F:ATP binding"/>
    <property type="evidence" value="ECO:0007669"/>
    <property type="project" value="UniProtKB-KW"/>
</dbReference>
<dbReference type="KEGG" id="hhg:XM38_036330"/>
<comment type="catalytic activity">
    <reaction evidence="9 10">
        <text>nicotinate beta-D-ribonucleotide + ATP + H(+) = deamido-NAD(+) + diphosphate</text>
        <dbReference type="Rhea" id="RHEA:22860"/>
        <dbReference type="ChEBI" id="CHEBI:15378"/>
        <dbReference type="ChEBI" id="CHEBI:30616"/>
        <dbReference type="ChEBI" id="CHEBI:33019"/>
        <dbReference type="ChEBI" id="CHEBI:57502"/>
        <dbReference type="ChEBI" id="CHEBI:58437"/>
        <dbReference type="EC" id="2.7.7.18"/>
    </reaction>
</comment>
<dbReference type="HAMAP" id="MF_00244">
    <property type="entry name" value="NaMN_adenylyltr"/>
    <property type="match status" value="1"/>
</dbReference>
<dbReference type="NCBIfam" id="TIGR00125">
    <property type="entry name" value="cyt_tran_rel"/>
    <property type="match status" value="1"/>
</dbReference>
<dbReference type="EC" id="2.7.7.18" evidence="10"/>
<evidence type="ECO:0000256" key="8">
    <source>
        <dbReference type="ARBA" id="ARBA00023027"/>
    </source>
</evidence>
<keyword evidence="5 10" id="KW-0548">Nucleotidyltransferase</keyword>
<dbReference type="CDD" id="cd02165">
    <property type="entry name" value="NMNAT"/>
    <property type="match status" value="1"/>
</dbReference>
<dbReference type="GO" id="GO:0004515">
    <property type="term" value="F:nicotinate-nucleotide adenylyltransferase activity"/>
    <property type="evidence" value="ECO:0007669"/>
    <property type="project" value="UniProtKB-UniRule"/>
</dbReference>
<evidence type="ECO:0000256" key="6">
    <source>
        <dbReference type="ARBA" id="ARBA00022741"/>
    </source>
</evidence>
<evidence type="ECO:0000256" key="9">
    <source>
        <dbReference type="ARBA" id="ARBA00048721"/>
    </source>
</evidence>
<dbReference type="InterPro" id="IPR005248">
    <property type="entry name" value="NadD/NMNAT"/>
</dbReference>
<dbReference type="NCBIfam" id="TIGR00482">
    <property type="entry name" value="nicotinate (nicotinamide) nucleotide adenylyltransferase"/>
    <property type="match status" value="1"/>
</dbReference>
<comment type="function">
    <text evidence="1 10">Catalyzes the reversible adenylation of nicotinate mononucleotide (NaMN) to nicotinic acid adenine dinucleotide (NaAD).</text>
</comment>
<dbReference type="UniPathway" id="UPA00253">
    <property type="reaction ID" value="UER00332"/>
</dbReference>
<evidence type="ECO:0000259" key="11">
    <source>
        <dbReference type="Pfam" id="PF01467"/>
    </source>
</evidence>
<gene>
    <name evidence="10 12" type="primary">nadD</name>
    <name evidence="12" type="ORF">XM38_036330</name>
</gene>
<comment type="similarity">
    <text evidence="10">Belongs to the NadD family.</text>
</comment>
<protein>
    <recommendedName>
        <fullName evidence="10">Probable nicotinate-nucleotide adenylyltransferase</fullName>
        <ecNumber evidence="10">2.7.7.18</ecNumber>
    </recommendedName>
    <alternativeName>
        <fullName evidence="10">Deamido-NAD(+) diphosphorylase</fullName>
    </alternativeName>
    <alternativeName>
        <fullName evidence="10">Deamido-NAD(+) pyrophosphorylase</fullName>
    </alternativeName>
    <alternativeName>
        <fullName evidence="10">Nicotinate mononucleotide adenylyltransferase</fullName>
        <shortName evidence="10">NaMN adenylyltransferase</shortName>
    </alternativeName>
</protein>
<organism evidence="12 13">
    <name type="scientific">Halomicronema hongdechloris C2206</name>
    <dbReference type="NCBI Taxonomy" id="1641165"/>
    <lineage>
        <taxon>Bacteria</taxon>
        <taxon>Bacillati</taxon>
        <taxon>Cyanobacteriota</taxon>
        <taxon>Cyanophyceae</taxon>
        <taxon>Nodosilineales</taxon>
        <taxon>Nodosilineaceae</taxon>
        <taxon>Halomicronema</taxon>
    </lineage>
</organism>
<dbReference type="SUPFAM" id="SSF52374">
    <property type="entry name" value="Nucleotidylyl transferase"/>
    <property type="match status" value="1"/>
</dbReference>
<dbReference type="Pfam" id="PF01467">
    <property type="entry name" value="CTP_transf_like"/>
    <property type="match status" value="1"/>
</dbReference>
<dbReference type="STRING" id="1641165.XM38_26110"/>
<feature type="domain" description="Cytidyltransferase-like" evidence="11">
    <location>
        <begin position="6"/>
        <end position="166"/>
    </location>
</feature>
<keyword evidence="6 10" id="KW-0547">Nucleotide-binding</keyword>
<sequence>MVSIALFGTSADPPHQGHLAILSWLATEFDHVVVWAANNPFKRHQTSLADRFTMLQLIIDQIEVPAGRISLYPDLGHSRTIVTLERARQKWPEADFTLVIGADLVSQLPRWYRAQEIFAQAHILVVPRPGYRLSQDDLIELRQQGAHISLATMPHRFDMSSSQYRQADDRDVLPPVVQAYIDQNNLYPCPEDSREKLSTP</sequence>
<dbReference type="Proteomes" id="UP000191901">
    <property type="component" value="Chromosome"/>
</dbReference>
<dbReference type="RefSeq" id="WP_080813955.1">
    <property type="nucleotide sequence ID" value="NZ_CP021983.2"/>
</dbReference>
<dbReference type="NCBIfam" id="NF000842">
    <property type="entry name" value="PRK00071.2-1"/>
    <property type="match status" value="1"/>
</dbReference>
<name>A0A1Z3HQV8_9CYAN</name>
<dbReference type="EMBL" id="CP021983">
    <property type="protein sequence ID" value="ASC72675.1"/>
    <property type="molecule type" value="Genomic_DNA"/>
</dbReference>
<reference evidence="12 13" key="1">
    <citation type="journal article" date="2016" name="Biochim. Biophys. Acta">
        <title>Characterization of red-shifted phycobilisomes isolated from the chlorophyll f-containing cyanobacterium Halomicronema hongdechloris.</title>
        <authorList>
            <person name="Li Y."/>
            <person name="Lin Y."/>
            <person name="Garvey C.J."/>
            <person name="Birch D."/>
            <person name="Corkery R.W."/>
            <person name="Loughlin P.C."/>
            <person name="Scheer H."/>
            <person name="Willows R.D."/>
            <person name="Chen M."/>
        </authorList>
    </citation>
    <scope>NUCLEOTIDE SEQUENCE [LARGE SCALE GENOMIC DNA]</scope>
    <source>
        <strain evidence="12 13">C2206</strain>
    </source>
</reference>
<keyword evidence="3 10" id="KW-0662">Pyridine nucleotide biosynthesis</keyword>
<evidence type="ECO:0000313" key="12">
    <source>
        <dbReference type="EMBL" id="ASC72675.1"/>
    </source>
</evidence>
<dbReference type="PANTHER" id="PTHR39321:SF3">
    <property type="entry name" value="PHOSPHOPANTETHEINE ADENYLYLTRANSFERASE"/>
    <property type="match status" value="1"/>
</dbReference>
<dbReference type="InterPro" id="IPR014729">
    <property type="entry name" value="Rossmann-like_a/b/a_fold"/>
</dbReference>
<comment type="pathway">
    <text evidence="2 10">Cofactor biosynthesis; NAD(+) biosynthesis; deamido-NAD(+) from nicotinate D-ribonucleotide: step 1/1.</text>
</comment>
<evidence type="ECO:0000256" key="10">
    <source>
        <dbReference type="HAMAP-Rule" id="MF_00244"/>
    </source>
</evidence>